<evidence type="ECO:0000256" key="13">
    <source>
        <dbReference type="PIRSR" id="PIRSR603542-2"/>
    </source>
</evidence>
<dbReference type="PANTHER" id="PTHR38096">
    <property type="entry name" value="ENTEROBACTIN SYNTHASE COMPONENT D"/>
    <property type="match status" value="1"/>
</dbReference>
<evidence type="ECO:0000256" key="11">
    <source>
        <dbReference type="ARBA" id="ARBA00049191"/>
    </source>
</evidence>
<feature type="domain" description="4'-phosphopantetheinyl transferase" evidence="14">
    <location>
        <begin position="97"/>
        <end position="177"/>
    </location>
</feature>
<feature type="binding site" evidence="12">
    <location>
        <position position="101"/>
    </location>
    <ligand>
        <name>CoA</name>
        <dbReference type="ChEBI" id="CHEBI:57287"/>
    </ligand>
</feature>
<comment type="cofactor">
    <cofactor evidence="13">
        <name>Mg(2+)</name>
        <dbReference type="ChEBI" id="CHEBI:18420"/>
    </cofactor>
</comment>
<feature type="binding site" evidence="13">
    <location>
        <position position="103"/>
    </location>
    <ligand>
        <name>Mg(2+)</name>
        <dbReference type="ChEBI" id="CHEBI:18420"/>
    </ligand>
</feature>
<sequence length="221" mass="24203">MLGPEIGIGVTDPKASGAALLPGEIPAMKRAVETRRLEFAAGRSAARQAMRELNLSPVAIPMADDRSPVWPDGVIGSITHCNDICIAIVAHKGSEHGIGIDIEPDGLLDPDLEAVICTPSEREWLDTQNTERRGHLAKQIFCVKESIYKAIHPLIGQMIEFQDVEFLRPLQPNSPIALTIGDRTTRLELRLMSQTLDDKFFSFAALDDMSAMFLLSLESVS</sequence>
<dbReference type="STRING" id="981384.GCA_000192475_01337"/>
<dbReference type="EMBL" id="RCCT01000003">
    <property type="protein sequence ID" value="RLK07355.1"/>
    <property type="molecule type" value="Genomic_DNA"/>
</dbReference>
<evidence type="ECO:0000256" key="1">
    <source>
        <dbReference type="ARBA" id="ARBA00003937"/>
    </source>
</evidence>
<feature type="binding site" evidence="13">
    <location>
        <position position="102"/>
    </location>
    <ligand>
        <name>Mg(2+)</name>
        <dbReference type="ChEBI" id="CHEBI:18420"/>
    </ligand>
</feature>
<dbReference type="InterPro" id="IPR037143">
    <property type="entry name" value="4-PPantetheinyl_Trfase_dom_sf"/>
</dbReference>
<feature type="binding site" evidence="13">
    <location>
        <position position="101"/>
    </location>
    <ligand>
        <name>Mg(2+)</name>
        <dbReference type="ChEBI" id="CHEBI:18420"/>
    </ligand>
</feature>
<proteinExistence type="inferred from homology"/>
<dbReference type="AlphaFoldDB" id="A0A497ZL31"/>
<evidence type="ECO:0000259" key="15">
    <source>
        <dbReference type="Pfam" id="PF17837"/>
    </source>
</evidence>
<dbReference type="SUPFAM" id="SSF56214">
    <property type="entry name" value="4'-phosphopantetheinyl transferase"/>
    <property type="match status" value="1"/>
</dbReference>
<dbReference type="PRINTS" id="PR01399">
    <property type="entry name" value="ENTSNTHTASED"/>
</dbReference>
<evidence type="ECO:0000256" key="3">
    <source>
        <dbReference type="ARBA" id="ARBA00008342"/>
    </source>
</evidence>
<comment type="similarity">
    <text evidence="3">Belongs to the P-Pant transferase superfamily. EntD family.</text>
</comment>
<comment type="catalytic activity">
    <reaction evidence="11">
        <text>apo-[peptidyl-carrier protein] + CoA = holo-[peptidyl-carrier protein] + adenosine 3',5'-bisphosphate + H(+)</text>
        <dbReference type="Rhea" id="RHEA:46228"/>
        <dbReference type="Rhea" id="RHEA-COMP:11479"/>
        <dbReference type="Rhea" id="RHEA-COMP:11480"/>
        <dbReference type="ChEBI" id="CHEBI:15378"/>
        <dbReference type="ChEBI" id="CHEBI:29999"/>
        <dbReference type="ChEBI" id="CHEBI:57287"/>
        <dbReference type="ChEBI" id="CHEBI:58343"/>
        <dbReference type="ChEBI" id="CHEBI:64479"/>
    </reaction>
</comment>
<keyword evidence="13" id="KW-0479">Metal-binding</keyword>
<accession>A0A497ZL31</accession>
<feature type="binding site" evidence="12">
    <location>
        <position position="149"/>
    </location>
    <ligand>
        <name>CoA</name>
        <dbReference type="ChEBI" id="CHEBI:57287"/>
    </ligand>
</feature>
<comment type="subunit">
    <text evidence="4">EntB, EntD, EntE, and EntF form a multienzyme complex called enterobactin synthase.</text>
</comment>
<evidence type="ECO:0000256" key="8">
    <source>
        <dbReference type="ARBA" id="ARBA00029894"/>
    </source>
</evidence>
<reference evidence="16 17" key="1">
    <citation type="submission" date="2018-10" db="EMBL/GenBank/DDBJ databases">
        <title>Genomic Encyclopedia of Archaeal and Bacterial Type Strains, Phase II (KMG-II): from individual species to whole genera.</title>
        <authorList>
            <person name="Goeker M."/>
        </authorList>
    </citation>
    <scope>NUCLEOTIDE SEQUENCE [LARGE SCALE GENOMIC DNA]</scope>
    <source>
        <strain evidence="16 17">DSM 29317</strain>
    </source>
</reference>
<dbReference type="Pfam" id="PF01648">
    <property type="entry name" value="ACPS"/>
    <property type="match status" value="1"/>
</dbReference>
<keyword evidence="7" id="KW-0259">Enterobactin biosynthesis</keyword>
<dbReference type="GO" id="GO:0005886">
    <property type="term" value="C:plasma membrane"/>
    <property type="evidence" value="ECO:0007669"/>
    <property type="project" value="TreeGrafter"/>
</dbReference>
<evidence type="ECO:0000256" key="12">
    <source>
        <dbReference type="PIRSR" id="PIRSR603542-1"/>
    </source>
</evidence>
<feature type="domain" description="4'-phosphopantetheinyl transferase N-terminal" evidence="15">
    <location>
        <begin position="28"/>
        <end position="90"/>
    </location>
</feature>
<evidence type="ECO:0000313" key="16">
    <source>
        <dbReference type="EMBL" id="RLK07355.1"/>
    </source>
</evidence>
<evidence type="ECO:0000256" key="4">
    <source>
        <dbReference type="ARBA" id="ARBA00011503"/>
    </source>
</evidence>
<dbReference type="UniPathway" id="UPA00017"/>
<evidence type="ECO:0000256" key="5">
    <source>
        <dbReference type="ARBA" id="ARBA00019087"/>
    </source>
</evidence>
<comment type="catalytic activity">
    <reaction evidence="10">
        <text>apo-[aryl-carrier protein] + CoA = holo-[aryl-carrier protein] + adenosine 3',5'-bisphosphate + H(+)</text>
        <dbReference type="Rhea" id="RHEA:48404"/>
        <dbReference type="Rhea" id="RHEA-COMP:15903"/>
        <dbReference type="Rhea" id="RHEA-COMP:17557"/>
        <dbReference type="ChEBI" id="CHEBI:15378"/>
        <dbReference type="ChEBI" id="CHEBI:29999"/>
        <dbReference type="ChEBI" id="CHEBI:57287"/>
        <dbReference type="ChEBI" id="CHEBI:58343"/>
        <dbReference type="ChEBI" id="CHEBI:64479"/>
    </reaction>
</comment>
<dbReference type="Gene3D" id="3.90.470.20">
    <property type="entry name" value="4'-phosphopantetheinyl transferase domain"/>
    <property type="match status" value="1"/>
</dbReference>
<name>A0A497ZL31_9RHOB</name>
<evidence type="ECO:0000256" key="9">
    <source>
        <dbReference type="ARBA" id="ARBA00031996"/>
    </source>
</evidence>
<protein>
    <recommendedName>
        <fullName evidence="5">Enterobactin synthase component D</fullName>
    </recommendedName>
    <alternativeName>
        <fullName evidence="8">4'-phosphopantetheinyl transferase EntD</fullName>
    </alternativeName>
    <alternativeName>
        <fullName evidence="9">Enterochelin synthase D</fullName>
    </alternativeName>
</protein>
<evidence type="ECO:0000256" key="7">
    <source>
        <dbReference type="ARBA" id="ARBA00023191"/>
    </source>
</evidence>
<feature type="binding site" evidence="12">
    <location>
        <position position="145"/>
    </location>
    <ligand>
        <name>CoA</name>
        <dbReference type="ChEBI" id="CHEBI:57287"/>
    </ligand>
</feature>
<dbReference type="PANTHER" id="PTHR38096:SF1">
    <property type="entry name" value="ENTEROBACTIN SYNTHASE COMPONENT D"/>
    <property type="match status" value="1"/>
</dbReference>
<comment type="caution">
    <text evidence="16">The sequence shown here is derived from an EMBL/GenBank/DDBJ whole genome shotgun (WGS) entry which is preliminary data.</text>
</comment>
<gene>
    <name evidence="16" type="ORF">CLV75_2476</name>
</gene>
<dbReference type="GO" id="GO:0009366">
    <property type="term" value="C:enterobactin synthetase complex"/>
    <property type="evidence" value="ECO:0007669"/>
    <property type="project" value="InterPro"/>
</dbReference>
<dbReference type="Pfam" id="PF17837">
    <property type="entry name" value="4PPT_N"/>
    <property type="match status" value="1"/>
</dbReference>
<dbReference type="InterPro" id="IPR003542">
    <property type="entry name" value="Enbac_synth_compD-like"/>
</dbReference>
<feature type="binding site" evidence="12">
    <location>
        <begin position="79"/>
        <end position="80"/>
    </location>
    <ligand>
        <name>CoA</name>
        <dbReference type="ChEBI" id="CHEBI:57287"/>
    </ligand>
</feature>
<evidence type="ECO:0000313" key="17">
    <source>
        <dbReference type="Proteomes" id="UP000271700"/>
    </source>
</evidence>
<evidence type="ECO:0000256" key="6">
    <source>
        <dbReference type="ARBA" id="ARBA00022679"/>
    </source>
</evidence>
<keyword evidence="17" id="KW-1185">Reference proteome</keyword>
<feature type="binding site" evidence="12">
    <location>
        <position position="43"/>
    </location>
    <ligand>
        <name>CoA</name>
        <dbReference type="ChEBI" id="CHEBI:57287"/>
    </ligand>
</feature>
<evidence type="ECO:0000259" key="14">
    <source>
        <dbReference type="Pfam" id="PF01648"/>
    </source>
</evidence>
<dbReference type="Proteomes" id="UP000271700">
    <property type="component" value="Unassembled WGS sequence"/>
</dbReference>
<comment type="pathway">
    <text evidence="2">Siderophore biosynthesis; enterobactin biosynthesis.</text>
</comment>
<dbReference type="GO" id="GO:0008897">
    <property type="term" value="F:holo-[acyl-carrier-protein] synthase activity"/>
    <property type="evidence" value="ECO:0007669"/>
    <property type="project" value="InterPro"/>
</dbReference>
<organism evidence="16 17">
    <name type="scientific">Ruegeria conchae</name>
    <dbReference type="NCBI Taxonomy" id="981384"/>
    <lineage>
        <taxon>Bacteria</taxon>
        <taxon>Pseudomonadati</taxon>
        <taxon>Pseudomonadota</taxon>
        <taxon>Alphaproteobacteria</taxon>
        <taxon>Rhodobacterales</taxon>
        <taxon>Roseobacteraceae</taxon>
        <taxon>Ruegeria</taxon>
    </lineage>
</organism>
<comment type="function">
    <text evidence="1">Involved in the biosynthesis of the siderophore enterobactin (enterochelin), which is a macrocyclic trimeric lactone of N-(2,3-dihydroxybenzoyl)-serine. The serine trilactone serves as a scaffolding for the three catechol functionalities that provide hexadentate coordination for the tightly ligated iron(2+) atoms. Plays an essential role in the assembly of the enterobactin by catalyzing the transfer of the 4'-phosphopantetheine (Ppant) moiety from coenzyme A to the apo-domains of both EntB (ArCP domain) and EntF (PCP domain) to yield their holo-forms which make them competent for the activation of 2,3-dihydroxybenzoate (DHB) and L-serine, respectively.</text>
</comment>
<keyword evidence="13" id="KW-0460">Magnesium</keyword>
<dbReference type="InterPro" id="IPR041354">
    <property type="entry name" value="4PPT_N"/>
</dbReference>
<evidence type="ECO:0000256" key="10">
    <source>
        <dbReference type="ARBA" id="ARBA00049176"/>
    </source>
</evidence>
<feature type="binding site" evidence="12">
    <location>
        <position position="35"/>
    </location>
    <ligand>
        <name>CoA</name>
        <dbReference type="ChEBI" id="CHEBI:57287"/>
    </ligand>
</feature>
<evidence type="ECO:0000256" key="2">
    <source>
        <dbReference type="ARBA" id="ARBA00004993"/>
    </source>
</evidence>
<keyword evidence="6 16" id="KW-0808">Transferase</keyword>
<dbReference type="GO" id="GO:0000287">
    <property type="term" value="F:magnesium ion binding"/>
    <property type="evidence" value="ECO:0007669"/>
    <property type="project" value="InterPro"/>
</dbReference>
<dbReference type="GO" id="GO:0009239">
    <property type="term" value="P:enterobactin biosynthetic process"/>
    <property type="evidence" value="ECO:0007669"/>
    <property type="project" value="UniProtKB-UniPathway"/>
</dbReference>
<dbReference type="InterPro" id="IPR008278">
    <property type="entry name" value="4-PPantetheinyl_Trfase_dom"/>
</dbReference>